<dbReference type="AlphaFoldDB" id="A0A812PDF0"/>
<sequence>DRRKQRAASKGPRLQKGAKKAVMKAVAALDGKATIRQVKAYMRKHPHIADPSSMERSIHSLRIDKYCERIGQNQDGEDVYAAPTEPNPKGVRRDKRGFHAKMNLSKAEATCLGPLRAKAEDAKKDYDRLRAWRATMPHDEVVAHVRAWNGAHVTKYSNSRIAPRKR</sequence>
<proteinExistence type="predicted"/>
<evidence type="ECO:0000256" key="1">
    <source>
        <dbReference type="SAM" id="MobiDB-lite"/>
    </source>
</evidence>
<feature type="compositionally biased region" description="Basic residues" evidence="1">
    <location>
        <begin position="90"/>
        <end position="99"/>
    </location>
</feature>
<protein>
    <submittedName>
        <fullName evidence="2">Uncharacterized protein</fullName>
    </submittedName>
</protein>
<feature type="non-terminal residue" evidence="2">
    <location>
        <position position="166"/>
    </location>
</feature>
<comment type="caution">
    <text evidence="2">The sequence shown here is derived from an EMBL/GenBank/DDBJ whole genome shotgun (WGS) entry which is preliminary data.</text>
</comment>
<accession>A0A812PDF0</accession>
<feature type="non-terminal residue" evidence="2">
    <location>
        <position position="1"/>
    </location>
</feature>
<dbReference type="EMBL" id="CAJNIZ010012113">
    <property type="protein sequence ID" value="CAE7329600.1"/>
    <property type="molecule type" value="Genomic_DNA"/>
</dbReference>
<gene>
    <name evidence="2" type="ORF">SPIL2461_LOCUS7639</name>
</gene>
<reference evidence="2" key="1">
    <citation type="submission" date="2021-02" db="EMBL/GenBank/DDBJ databases">
        <authorList>
            <person name="Dougan E. K."/>
            <person name="Rhodes N."/>
            <person name="Thang M."/>
            <person name="Chan C."/>
        </authorList>
    </citation>
    <scope>NUCLEOTIDE SEQUENCE</scope>
</reference>
<name>A0A812PDF0_SYMPI</name>
<organism evidence="2 3">
    <name type="scientific">Symbiodinium pilosum</name>
    <name type="common">Dinoflagellate</name>
    <dbReference type="NCBI Taxonomy" id="2952"/>
    <lineage>
        <taxon>Eukaryota</taxon>
        <taxon>Sar</taxon>
        <taxon>Alveolata</taxon>
        <taxon>Dinophyceae</taxon>
        <taxon>Suessiales</taxon>
        <taxon>Symbiodiniaceae</taxon>
        <taxon>Symbiodinium</taxon>
    </lineage>
</organism>
<evidence type="ECO:0000313" key="2">
    <source>
        <dbReference type="EMBL" id="CAE7329600.1"/>
    </source>
</evidence>
<keyword evidence="3" id="KW-1185">Reference proteome</keyword>
<feature type="region of interest" description="Disordered" evidence="1">
    <location>
        <begin position="74"/>
        <end position="99"/>
    </location>
</feature>
<dbReference type="Proteomes" id="UP000649617">
    <property type="component" value="Unassembled WGS sequence"/>
</dbReference>
<evidence type="ECO:0000313" key="3">
    <source>
        <dbReference type="Proteomes" id="UP000649617"/>
    </source>
</evidence>